<evidence type="ECO:0000313" key="1">
    <source>
        <dbReference type="EMBL" id="GLS04533.1"/>
    </source>
</evidence>
<proteinExistence type="predicted"/>
<organism evidence="1 2">
    <name type="scientific">Chitiniphilus shinanonensis</name>
    <dbReference type="NCBI Taxonomy" id="553088"/>
    <lineage>
        <taxon>Bacteria</taxon>
        <taxon>Pseudomonadati</taxon>
        <taxon>Pseudomonadota</taxon>
        <taxon>Betaproteobacteria</taxon>
        <taxon>Neisseriales</taxon>
        <taxon>Chitinibacteraceae</taxon>
        <taxon>Chitiniphilus</taxon>
    </lineage>
</organism>
<dbReference type="EMBL" id="BSOZ01000020">
    <property type="protein sequence ID" value="GLS04533.1"/>
    <property type="molecule type" value="Genomic_DNA"/>
</dbReference>
<dbReference type="SUPFAM" id="SSF102400">
    <property type="entry name" value="DNA polymerase III chi subunit"/>
    <property type="match status" value="1"/>
</dbReference>
<dbReference type="InterPro" id="IPR036768">
    <property type="entry name" value="PolIII_chi_sf"/>
</dbReference>
<accession>A0ABQ6BX97</accession>
<dbReference type="RefSeq" id="WP_018746558.1">
    <property type="nucleotide sequence ID" value="NZ_BAABUF010000002.1"/>
</dbReference>
<protein>
    <submittedName>
        <fullName evidence="1">DNA polymerase III subunit chi</fullName>
    </submittedName>
</protein>
<comment type="caution">
    <text evidence="1">The sequence shown here is derived from an EMBL/GenBank/DDBJ whole genome shotgun (WGS) entry which is preliminary data.</text>
</comment>
<gene>
    <name evidence="1" type="ORF">GCM10007860_16800</name>
</gene>
<sequence length="148" mass="16646">MDVTFYFNVKQREQALCQLVGKALAQRLSVNVLAASERDAHALDRLLWEVPQTGFLPHCAADDPLASVTPVVVDHRADLLPERAALFNWTDGVPEGHERHARILEIVDRSEEARERARQRWRAYVALGITPTAVDMLELAAQRQQAQA</sequence>
<evidence type="ECO:0000313" key="2">
    <source>
        <dbReference type="Proteomes" id="UP001156836"/>
    </source>
</evidence>
<reference evidence="2" key="1">
    <citation type="journal article" date="2019" name="Int. J. Syst. Evol. Microbiol.">
        <title>The Global Catalogue of Microorganisms (GCM) 10K type strain sequencing project: providing services to taxonomists for standard genome sequencing and annotation.</title>
        <authorList>
            <consortium name="The Broad Institute Genomics Platform"/>
            <consortium name="The Broad Institute Genome Sequencing Center for Infectious Disease"/>
            <person name="Wu L."/>
            <person name="Ma J."/>
        </authorList>
    </citation>
    <scope>NUCLEOTIDE SEQUENCE [LARGE SCALE GENOMIC DNA]</scope>
    <source>
        <strain evidence="2">NBRC 104970</strain>
    </source>
</reference>
<dbReference type="Proteomes" id="UP001156836">
    <property type="component" value="Unassembled WGS sequence"/>
</dbReference>
<dbReference type="Gene3D" id="3.40.50.10110">
    <property type="entry name" value="DNA polymerase III subunit chi"/>
    <property type="match status" value="1"/>
</dbReference>
<dbReference type="InterPro" id="IPR007459">
    <property type="entry name" value="DNA_pol3_chi"/>
</dbReference>
<keyword evidence="2" id="KW-1185">Reference proteome</keyword>
<dbReference type="PANTHER" id="PTHR38767:SF1">
    <property type="entry name" value="DNA POLYMERASE III SUBUNIT CHI"/>
    <property type="match status" value="1"/>
</dbReference>
<name>A0ABQ6BX97_9NEIS</name>
<dbReference type="PANTHER" id="PTHR38767">
    <property type="entry name" value="DNA POLYMERASE III SUBUNIT CHI"/>
    <property type="match status" value="1"/>
</dbReference>
<dbReference type="Pfam" id="PF04364">
    <property type="entry name" value="DNA_pol3_chi"/>
    <property type="match status" value="1"/>
</dbReference>